<dbReference type="EMBL" id="JBHSMG010000001">
    <property type="protein sequence ID" value="MFC5501305.1"/>
    <property type="molecule type" value="Genomic_DNA"/>
</dbReference>
<reference evidence="3" key="1">
    <citation type="journal article" date="2019" name="Int. J. Syst. Evol. Microbiol.">
        <title>The Global Catalogue of Microorganisms (GCM) 10K type strain sequencing project: providing services to taxonomists for standard genome sequencing and annotation.</title>
        <authorList>
            <consortium name="The Broad Institute Genomics Platform"/>
            <consortium name="The Broad Institute Genome Sequencing Center for Infectious Disease"/>
            <person name="Wu L."/>
            <person name="Ma J."/>
        </authorList>
    </citation>
    <scope>NUCLEOTIDE SEQUENCE [LARGE SCALE GENOMIC DNA]</scope>
    <source>
        <strain evidence="3">CGMCC 4.6997</strain>
    </source>
</reference>
<feature type="transmembrane region" description="Helical" evidence="1">
    <location>
        <begin position="7"/>
        <end position="27"/>
    </location>
</feature>
<feature type="transmembrane region" description="Helical" evidence="1">
    <location>
        <begin position="33"/>
        <end position="51"/>
    </location>
</feature>
<proteinExistence type="predicted"/>
<evidence type="ECO:0000256" key="1">
    <source>
        <dbReference type="SAM" id="Phobius"/>
    </source>
</evidence>
<keyword evidence="3" id="KW-1185">Reference proteome</keyword>
<evidence type="ECO:0000313" key="3">
    <source>
        <dbReference type="Proteomes" id="UP001596039"/>
    </source>
</evidence>
<gene>
    <name evidence="2" type="ORF">ACFPJ4_03510</name>
</gene>
<organism evidence="2 3">
    <name type="scientific">Lysinimonas soli</name>
    <dbReference type="NCBI Taxonomy" id="1074233"/>
    <lineage>
        <taxon>Bacteria</taxon>
        <taxon>Bacillati</taxon>
        <taxon>Actinomycetota</taxon>
        <taxon>Actinomycetes</taxon>
        <taxon>Micrococcales</taxon>
        <taxon>Microbacteriaceae</taxon>
        <taxon>Lysinimonas</taxon>
    </lineage>
</organism>
<accession>A0ABW0NL56</accession>
<keyword evidence="1" id="KW-0472">Membrane</keyword>
<keyword evidence="1" id="KW-0812">Transmembrane</keyword>
<sequence length="57" mass="6267">MRTRRFNWIVLLVGGVLCVLVGLLDVLSGRAPATVTWFVFGAGLLVGSVILRRMRLP</sequence>
<name>A0ABW0NL56_9MICO</name>
<evidence type="ECO:0008006" key="4">
    <source>
        <dbReference type="Google" id="ProtNLM"/>
    </source>
</evidence>
<protein>
    <recommendedName>
        <fullName evidence="4">DUF4175 domain-containing protein</fullName>
    </recommendedName>
</protein>
<evidence type="ECO:0000313" key="2">
    <source>
        <dbReference type="EMBL" id="MFC5501305.1"/>
    </source>
</evidence>
<comment type="caution">
    <text evidence="2">The sequence shown here is derived from an EMBL/GenBank/DDBJ whole genome shotgun (WGS) entry which is preliminary data.</text>
</comment>
<dbReference type="RefSeq" id="WP_386738903.1">
    <property type="nucleotide sequence ID" value="NZ_JBHSMG010000001.1"/>
</dbReference>
<dbReference type="Proteomes" id="UP001596039">
    <property type="component" value="Unassembled WGS sequence"/>
</dbReference>
<keyword evidence="1" id="KW-1133">Transmembrane helix</keyword>